<dbReference type="AlphaFoldDB" id="A0A023X6T9"/>
<dbReference type="OrthoDB" id="1673646at2"/>
<dbReference type="SUPFAM" id="SSF141868">
    <property type="entry name" value="EAL domain-like"/>
    <property type="match status" value="1"/>
</dbReference>
<dbReference type="SMART" id="SM00052">
    <property type="entry name" value="EAL"/>
    <property type="match status" value="1"/>
</dbReference>
<protein>
    <submittedName>
        <fullName evidence="2 3">EAL domain</fullName>
    </submittedName>
</protein>
<feature type="domain" description="EAL" evidence="1">
    <location>
        <begin position="111"/>
        <end position="363"/>
    </location>
</feature>
<dbReference type="eggNOG" id="COG2200">
    <property type="taxonomic scope" value="Bacteria"/>
</dbReference>
<evidence type="ECO:0000313" key="2">
    <source>
        <dbReference type="EMBL" id="AHY48038.1"/>
    </source>
</evidence>
<dbReference type="EMBL" id="JAWXXX010000001">
    <property type="protein sequence ID" value="MDX5892677.1"/>
    <property type="molecule type" value="Genomic_DNA"/>
</dbReference>
<dbReference type="RefSeq" id="WP_038683385.1">
    <property type="nucleotide sequence ID" value="NZ_CP007514.1"/>
</dbReference>
<organism evidence="2 4">
    <name type="scientific">Rubrobacter radiotolerans</name>
    <name type="common">Arthrobacter radiotolerans</name>
    <dbReference type="NCBI Taxonomy" id="42256"/>
    <lineage>
        <taxon>Bacteria</taxon>
        <taxon>Bacillati</taxon>
        <taxon>Actinomycetota</taxon>
        <taxon>Rubrobacteria</taxon>
        <taxon>Rubrobacterales</taxon>
        <taxon>Rubrobacteraceae</taxon>
        <taxon>Rubrobacter</taxon>
    </lineage>
</organism>
<dbReference type="PANTHER" id="PTHR33121:SF15">
    <property type="entry name" value="BLUE LIGHT- AND TEMPERATURE-REGULATED ANTIREPRESSOR BLUF"/>
    <property type="match status" value="1"/>
</dbReference>
<evidence type="ECO:0000313" key="3">
    <source>
        <dbReference type="EMBL" id="MDX5892677.1"/>
    </source>
</evidence>
<dbReference type="KEGG" id="rrd:RradSPS_2755"/>
<dbReference type="EMBL" id="CP007514">
    <property type="protein sequence ID" value="AHY48038.1"/>
    <property type="molecule type" value="Genomic_DNA"/>
</dbReference>
<sequence length="363" mass="40440">MSGCDRCSGRAQERTYPEGLHGRLYLAPPLGHTTGTIKRLVRESRLSLSEAAEGTLCIEADREEMTTLSGALRRELSAAEMKDTRAVILPAEAEFGISDLAGVRDLGTLTALVEAAWLREIAREDRFTVHFQPIVRAAEPEQVFAYECLLRGLDGEGALVSPGPMFDAAREAGLLFELDRRARIKAIEEASAHDIRQNVFINFNPTSIYDPVYCLRSTMQAIDRSGIPAENIVFEVTETDEVRDTEHLYRTLEFYRNAGFRIALDDLGAGYSSLNLLARLRPDFVKLDLFLTRDVDADPYKAMVAKKVMDLARELGATVVAEGVETEEEWRWFRENGADLVQGYFFARPASPPPSPASLYAAR</sequence>
<evidence type="ECO:0000313" key="4">
    <source>
        <dbReference type="Proteomes" id="UP000025229"/>
    </source>
</evidence>
<dbReference type="PANTHER" id="PTHR33121">
    <property type="entry name" value="CYCLIC DI-GMP PHOSPHODIESTERASE PDEF"/>
    <property type="match status" value="1"/>
</dbReference>
<dbReference type="Proteomes" id="UP000025229">
    <property type="component" value="Chromosome"/>
</dbReference>
<proteinExistence type="predicted"/>
<dbReference type="Gene3D" id="3.20.20.450">
    <property type="entry name" value="EAL domain"/>
    <property type="match status" value="1"/>
</dbReference>
<name>A0A023X6T9_RUBRA</name>
<dbReference type="Proteomes" id="UP001281130">
    <property type="component" value="Unassembled WGS sequence"/>
</dbReference>
<dbReference type="CDD" id="cd01948">
    <property type="entry name" value="EAL"/>
    <property type="match status" value="1"/>
</dbReference>
<accession>A0A023X6T9</accession>
<dbReference type="InterPro" id="IPR001633">
    <property type="entry name" value="EAL_dom"/>
</dbReference>
<dbReference type="Pfam" id="PF00563">
    <property type="entry name" value="EAL"/>
    <property type="match status" value="1"/>
</dbReference>
<dbReference type="InterPro" id="IPR035919">
    <property type="entry name" value="EAL_sf"/>
</dbReference>
<keyword evidence="4" id="KW-1185">Reference proteome</keyword>
<dbReference type="InterPro" id="IPR050706">
    <property type="entry name" value="Cyclic-di-GMP_PDE-like"/>
</dbReference>
<dbReference type="PROSITE" id="PS50883">
    <property type="entry name" value="EAL"/>
    <property type="match status" value="1"/>
</dbReference>
<dbReference type="STRING" id="42256.RradSPS_2755"/>
<reference evidence="3" key="2">
    <citation type="submission" date="2023-11" db="EMBL/GenBank/DDBJ databases">
        <title>MicrobeMod: A computational toolkit for identifying prokaryotic methylation and restriction-modification with nanopore sequencing.</title>
        <authorList>
            <person name="Crits-Christoph A."/>
            <person name="Kang S.C."/>
            <person name="Lee H."/>
            <person name="Ostrov N."/>
        </authorList>
    </citation>
    <scope>NUCLEOTIDE SEQUENCE</scope>
    <source>
        <strain evidence="3">ATCC 51242</strain>
    </source>
</reference>
<gene>
    <name evidence="2" type="ORF">RradSPS_2755</name>
    <name evidence="3" type="ORF">SIL72_01410</name>
</gene>
<dbReference type="HOGENOM" id="CLU_000445_70_0_11"/>
<evidence type="ECO:0000259" key="1">
    <source>
        <dbReference type="PROSITE" id="PS50883"/>
    </source>
</evidence>
<reference evidence="2 4" key="1">
    <citation type="submission" date="2014-03" db="EMBL/GenBank/DDBJ databases">
        <title>Complete genome sequence of the Radio-Resistant Rubrobacter radiotolerans RSPS-4.</title>
        <authorList>
            <person name="Egas C.C."/>
            <person name="Barroso C.C."/>
            <person name="Froufe H.J.C."/>
            <person name="Pacheco J.J."/>
            <person name="Albuquerque L.L."/>
            <person name="da Costa M.M.S."/>
        </authorList>
    </citation>
    <scope>NUCLEOTIDE SEQUENCE [LARGE SCALE GENOMIC DNA]</scope>
    <source>
        <strain evidence="2 4">RSPS-4</strain>
    </source>
</reference>
<dbReference type="GO" id="GO:0071111">
    <property type="term" value="F:cyclic-guanylate-specific phosphodiesterase activity"/>
    <property type="evidence" value="ECO:0007669"/>
    <property type="project" value="InterPro"/>
</dbReference>